<dbReference type="Proteomes" id="UP000266841">
    <property type="component" value="Unassembled WGS sequence"/>
</dbReference>
<dbReference type="Gene3D" id="3.80.10.10">
    <property type="entry name" value="Ribonuclease Inhibitor"/>
    <property type="match status" value="1"/>
</dbReference>
<dbReference type="SMART" id="SM00368">
    <property type="entry name" value="LRR_RI"/>
    <property type="match status" value="3"/>
</dbReference>
<evidence type="ECO:0000313" key="2">
    <source>
        <dbReference type="Proteomes" id="UP000266841"/>
    </source>
</evidence>
<proteinExistence type="predicted"/>
<sequence length="146" mass="15762">MRVTLARQLPLLRFKELDFSDNTLCPGGPQVIAASLANPECRLELLDLISTAVGDEGAAILAPSLRNNQRLARMTLEDNSITETGWDAFSSILCDASSINATHGSNHTLQELGFHQTMSQDIDAMLELNSDQDKSGVAASKILLAH</sequence>
<gene>
    <name evidence="1" type="ORF">THAOC_23895</name>
</gene>
<reference evidence="1 2" key="1">
    <citation type="journal article" date="2012" name="Genome Biol.">
        <title>Genome and low-iron response of an oceanic diatom adapted to chronic iron limitation.</title>
        <authorList>
            <person name="Lommer M."/>
            <person name="Specht M."/>
            <person name="Roy A.S."/>
            <person name="Kraemer L."/>
            <person name="Andreson R."/>
            <person name="Gutowska M.A."/>
            <person name="Wolf J."/>
            <person name="Bergner S.V."/>
            <person name="Schilhabel M.B."/>
            <person name="Klostermeier U.C."/>
            <person name="Beiko R.G."/>
            <person name="Rosenstiel P."/>
            <person name="Hippler M."/>
            <person name="Laroche J."/>
        </authorList>
    </citation>
    <scope>NUCLEOTIDE SEQUENCE [LARGE SCALE GENOMIC DNA]</scope>
    <source>
        <strain evidence="1 2">CCMP1005</strain>
    </source>
</reference>
<organism evidence="1 2">
    <name type="scientific">Thalassiosira oceanica</name>
    <name type="common">Marine diatom</name>
    <dbReference type="NCBI Taxonomy" id="159749"/>
    <lineage>
        <taxon>Eukaryota</taxon>
        <taxon>Sar</taxon>
        <taxon>Stramenopiles</taxon>
        <taxon>Ochrophyta</taxon>
        <taxon>Bacillariophyta</taxon>
        <taxon>Coscinodiscophyceae</taxon>
        <taxon>Thalassiosirophycidae</taxon>
        <taxon>Thalassiosirales</taxon>
        <taxon>Thalassiosiraceae</taxon>
        <taxon>Thalassiosira</taxon>
    </lineage>
</organism>
<dbReference type="SUPFAM" id="SSF52047">
    <property type="entry name" value="RNI-like"/>
    <property type="match status" value="1"/>
</dbReference>
<dbReference type="EMBL" id="AGNL01032005">
    <property type="protein sequence ID" value="EJK56258.1"/>
    <property type="molecule type" value="Genomic_DNA"/>
</dbReference>
<dbReference type="OrthoDB" id="188902at2759"/>
<name>K0RR80_THAOC</name>
<feature type="non-terminal residue" evidence="1">
    <location>
        <position position="146"/>
    </location>
</feature>
<comment type="caution">
    <text evidence="1">The sequence shown here is derived from an EMBL/GenBank/DDBJ whole genome shotgun (WGS) entry which is preliminary data.</text>
</comment>
<dbReference type="InterPro" id="IPR032675">
    <property type="entry name" value="LRR_dom_sf"/>
</dbReference>
<keyword evidence="2" id="KW-1185">Reference proteome</keyword>
<evidence type="ECO:0000313" key="1">
    <source>
        <dbReference type="EMBL" id="EJK56258.1"/>
    </source>
</evidence>
<dbReference type="AlphaFoldDB" id="K0RR80"/>
<protein>
    <submittedName>
        <fullName evidence="1">Uncharacterized protein</fullName>
    </submittedName>
</protein>
<accession>K0RR80</accession>